<organism evidence="3 4">
    <name type="scientific">Phyllosticta citriasiana</name>
    <dbReference type="NCBI Taxonomy" id="595635"/>
    <lineage>
        <taxon>Eukaryota</taxon>
        <taxon>Fungi</taxon>
        <taxon>Dikarya</taxon>
        <taxon>Ascomycota</taxon>
        <taxon>Pezizomycotina</taxon>
        <taxon>Dothideomycetes</taxon>
        <taxon>Dothideomycetes incertae sedis</taxon>
        <taxon>Botryosphaeriales</taxon>
        <taxon>Phyllostictaceae</taxon>
        <taxon>Phyllosticta</taxon>
    </lineage>
</organism>
<feature type="compositionally biased region" description="Polar residues" evidence="1">
    <location>
        <begin position="76"/>
        <end position="101"/>
    </location>
</feature>
<feature type="region of interest" description="Disordered" evidence="1">
    <location>
        <begin position="54"/>
        <end position="112"/>
    </location>
</feature>
<comment type="caution">
    <text evidence="3">The sequence shown here is derived from an EMBL/GenBank/DDBJ whole genome shotgun (WGS) entry which is preliminary data.</text>
</comment>
<dbReference type="EMBL" id="JBBPHU010000004">
    <property type="protein sequence ID" value="KAK7518664.1"/>
    <property type="molecule type" value="Genomic_DNA"/>
</dbReference>
<name>A0ABR1KP31_9PEZI</name>
<protein>
    <recommendedName>
        <fullName evidence="5">Secreted protein</fullName>
    </recommendedName>
</protein>
<evidence type="ECO:0000256" key="1">
    <source>
        <dbReference type="SAM" id="MobiDB-lite"/>
    </source>
</evidence>
<dbReference type="Proteomes" id="UP001363622">
    <property type="component" value="Unassembled WGS sequence"/>
</dbReference>
<sequence length="112" mass="12091">MFPRVLPLALALLLLLLLRLTARMLGVSAKERWSKGVRNDKNEEAGNKWTRMVAAANEKDENLPGADRGSEDSAVNPVNWQGSGQPTNSVGPPGATVQTRSGLVKGREQEAK</sequence>
<evidence type="ECO:0000313" key="4">
    <source>
        <dbReference type="Proteomes" id="UP001363622"/>
    </source>
</evidence>
<evidence type="ECO:0000313" key="3">
    <source>
        <dbReference type="EMBL" id="KAK7518664.1"/>
    </source>
</evidence>
<reference evidence="3 4" key="1">
    <citation type="submission" date="2024-04" db="EMBL/GenBank/DDBJ databases">
        <title>Phyllosticta paracitricarpa is synonymous to the EU quarantine fungus P. citricarpa based on phylogenomic analyses.</title>
        <authorList>
            <consortium name="Lawrence Berkeley National Laboratory"/>
            <person name="Van Ingen-Buijs V.A."/>
            <person name="Van Westerhoven A.C."/>
            <person name="Haridas S."/>
            <person name="Skiadas P."/>
            <person name="Martin F."/>
            <person name="Groenewald J.Z."/>
            <person name="Crous P.W."/>
            <person name="Seidl M.F."/>
        </authorList>
    </citation>
    <scope>NUCLEOTIDE SEQUENCE [LARGE SCALE GENOMIC DNA]</scope>
    <source>
        <strain evidence="3 4">CBS 123371</strain>
    </source>
</reference>
<accession>A0ABR1KP31</accession>
<evidence type="ECO:0000256" key="2">
    <source>
        <dbReference type="SAM" id="SignalP"/>
    </source>
</evidence>
<feature type="chain" id="PRO_5047246581" description="Secreted protein" evidence="2">
    <location>
        <begin position="23"/>
        <end position="112"/>
    </location>
</feature>
<proteinExistence type="predicted"/>
<gene>
    <name evidence="3" type="ORF">IWZ03DRAFT_358937</name>
</gene>
<keyword evidence="2" id="KW-0732">Signal</keyword>
<keyword evidence="4" id="KW-1185">Reference proteome</keyword>
<evidence type="ECO:0008006" key="5">
    <source>
        <dbReference type="Google" id="ProtNLM"/>
    </source>
</evidence>
<feature type="signal peptide" evidence="2">
    <location>
        <begin position="1"/>
        <end position="22"/>
    </location>
</feature>